<gene>
    <name evidence="3" type="primary">fhuF</name>
    <name evidence="3" type="ORF">V8G57_12545</name>
</gene>
<keyword evidence="4" id="KW-1185">Reference proteome</keyword>
<sequence length="274" mass="29689">MDILQRAPAAGTPAHCLAGLAPTSMASYLGQVWLGTPDQNQAVPDREDDAAESVCIPLTELGAYRAELLDAMVSHYGGDAEIHARALLSQWSKYYFWLAAPAGIAALLLRRPLDMSPARTQLVLRSGMPAALYFAADALRPPENDCTRCHAPLIQHLQAVIETLAGMACIAPRVLWGNVGNLLDYLAEQCAALPGAAEEVACLFQPMLVTGEPNPLRSPVRQIQPRSALLPNPFRARRVCCMRNQIPGETNLCASCPLLLTMRDEALALQETIR</sequence>
<protein>
    <submittedName>
        <fullName evidence="3">Siderophore-iron reductase FhuF</fullName>
    </submittedName>
</protein>
<organism evidence="3 4">
    <name type="scientific">Collimonas rhizosphaerae</name>
    <dbReference type="NCBI Taxonomy" id="3126357"/>
    <lineage>
        <taxon>Bacteria</taxon>
        <taxon>Pseudomonadati</taxon>
        <taxon>Pseudomonadota</taxon>
        <taxon>Betaproteobacteria</taxon>
        <taxon>Burkholderiales</taxon>
        <taxon>Oxalobacteraceae</taxon>
        <taxon>Collimonas</taxon>
    </lineage>
</organism>
<dbReference type="EMBL" id="JBANDC010000007">
    <property type="protein sequence ID" value="MEM4988216.1"/>
    <property type="molecule type" value="Genomic_DNA"/>
</dbReference>
<dbReference type="Proteomes" id="UP001495910">
    <property type="component" value="Unassembled WGS sequence"/>
</dbReference>
<dbReference type="RefSeq" id="WP_342829670.1">
    <property type="nucleotide sequence ID" value="NZ_JBANDC010000007.1"/>
</dbReference>
<evidence type="ECO:0000313" key="3">
    <source>
        <dbReference type="EMBL" id="MEM4988216.1"/>
    </source>
</evidence>
<dbReference type="InterPro" id="IPR024726">
    <property type="entry name" value="FhuF_C"/>
</dbReference>
<dbReference type="NCBIfam" id="TIGR03951">
    <property type="entry name" value="Fe_III_red_FhuF"/>
    <property type="match status" value="1"/>
</dbReference>
<evidence type="ECO:0000259" key="1">
    <source>
        <dbReference type="Pfam" id="PF06276"/>
    </source>
</evidence>
<dbReference type="Pfam" id="PF06276">
    <property type="entry name" value="FhuF"/>
    <property type="match status" value="1"/>
</dbReference>
<dbReference type="InterPro" id="IPR008090">
    <property type="entry name" value="Fe_iron_reduct"/>
</dbReference>
<feature type="domain" description="Ferric siderophore reductase C-terminal" evidence="2">
    <location>
        <begin position="237"/>
        <end position="258"/>
    </location>
</feature>
<accession>A0ABU9PW74</accession>
<comment type="caution">
    <text evidence="3">The sequence shown here is derived from an EMBL/GenBank/DDBJ whole genome shotgun (WGS) entry which is preliminary data.</text>
</comment>
<name>A0ABU9PW74_9BURK</name>
<evidence type="ECO:0000313" key="4">
    <source>
        <dbReference type="Proteomes" id="UP001495910"/>
    </source>
</evidence>
<feature type="domain" description="Aerobactin siderophore biosynthesis IucA/IucC-like C-terminal" evidence="1">
    <location>
        <begin position="89"/>
        <end position="222"/>
    </location>
</feature>
<dbReference type="Pfam" id="PF11575">
    <property type="entry name" value="FhuF_C"/>
    <property type="match status" value="1"/>
</dbReference>
<evidence type="ECO:0000259" key="2">
    <source>
        <dbReference type="Pfam" id="PF11575"/>
    </source>
</evidence>
<reference evidence="3 4" key="1">
    <citation type="submission" date="2024-02" db="EMBL/GenBank/DDBJ databases">
        <title>Draft genome sequence of Collimonas sp. strain H4R21, an effective mineral-weathering bacterial strain isolated from the beech rhizosphere.</title>
        <authorList>
            <person name="Morin E."/>
            <person name="Uroz S."/>
            <person name="Leveau J.H.J."/>
            <person name="Kumar R."/>
            <person name="Rey M.W."/>
            <person name="Pham J."/>
        </authorList>
    </citation>
    <scope>NUCLEOTIDE SEQUENCE [LARGE SCALE GENOMIC DNA]</scope>
    <source>
        <strain evidence="3 4">H4R21</strain>
    </source>
</reference>
<proteinExistence type="predicted"/>
<dbReference type="InterPro" id="IPR022770">
    <property type="entry name" value="IucA/IucC-like_C"/>
</dbReference>